<dbReference type="KEGG" id="shl:Shal_2468"/>
<dbReference type="eggNOG" id="ENOG5031H4Q">
    <property type="taxonomic scope" value="Bacteria"/>
</dbReference>
<dbReference type="AlphaFoldDB" id="B0TJN0"/>
<dbReference type="HOGENOM" id="CLU_157282_0_0_6"/>
<organism evidence="1 2">
    <name type="scientific">Shewanella halifaxensis (strain HAW-EB4)</name>
    <dbReference type="NCBI Taxonomy" id="458817"/>
    <lineage>
        <taxon>Bacteria</taxon>
        <taxon>Pseudomonadati</taxon>
        <taxon>Pseudomonadota</taxon>
        <taxon>Gammaproteobacteria</taxon>
        <taxon>Alteromonadales</taxon>
        <taxon>Shewanellaceae</taxon>
        <taxon>Shewanella</taxon>
    </lineage>
</organism>
<dbReference type="STRING" id="458817.Shal_2468"/>
<gene>
    <name evidence="1" type="ordered locus">Shal_2468</name>
</gene>
<reference evidence="1" key="1">
    <citation type="submission" date="2008-01" db="EMBL/GenBank/DDBJ databases">
        <title>Complete sequence of Shewanella halifaxensis HAW-EB4.</title>
        <authorList>
            <consortium name="US DOE Joint Genome Institute"/>
            <person name="Copeland A."/>
            <person name="Lucas S."/>
            <person name="Lapidus A."/>
            <person name="Glavina del Rio T."/>
            <person name="Dalin E."/>
            <person name="Tice H."/>
            <person name="Bruce D."/>
            <person name="Goodwin L."/>
            <person name="Pitluck S."/>
            <person name="Sims D."/>
            <person name="Brettin T."/>
            <person name="Detter J.C."/>
            <person name="Han C."/>
            <person name="Kuske C.R."/>
            <person name="Schmutz J."/>
            <person name="Larimer F."/>
            <person name="Land M."/>
            <person name="Hauser L."/>
            <person name="Kyrpides N."/>
            <person name="Kim E."/>
            <person name="Zhao J.-S."/>
            <person name="Richardson P."/>
        </authorList>
    </citation>
    <scope>NUCLEOTIDE SEQUENCE [LARGE SCALE GENOMIC DNA]</scope>
    <source>
        <strain evidence="1">HAW-EB4</strain>
    </source>
</reference>
<sequence>MISSRLINLKRELIMKLIPISSVLLTSALTILSLGVFSVDAATVGCERAGGIKCQKVKKPYSRTKVIVVPKNHRHYHAYRSPLLTALGVAIVLDAAGNAVTDTGNEVVVLGEGNEVKNVYEKDGVVYLIKELG</sequence>
<evidence type="ECO:0000313" key="2">
    <source>
        <dbReference type="Proteomes" id="UP000001317"/>
    </source>
</evidence>
<dbReference type="EMBL" id="CP000931">
    <property type="protein sequence ID" value="ABZ77026.1"/>
    <property type="molecule type" value="Genomic_DNA"/>
</dbReference>
<proteinExistence type="predicted"/>
<protein>
    <submittedName>
        <fullName evidence="1">Uncharacterized protein</fullName>
    </submittedName>
</protein>
<keyword evidence="2" id="KW-1185">Reference proteome</keyword>
<dbReference type="Proteomes" id="UP000001317">
    <property type="component" value="Chromosome"/>
</dbReference>
<evidence type="ECO:0000313" key="1">
    <source>
        <dbReference type="EMBL" id="ABZ77026.1"/>
    </source>
</evidence>
<name>B0TJN0_SHEHH</name>
<accession>B0TJN0</accession>